<accession>A0A821VA06</accession>
<evidence type="ECO:0000259" key="2">
    <source>
        <dbReference type="PROSITE" id="PS50072"/>
    </source>
</evidence>
<reference evidence="3" key="1">
    <citation type="submission" date="2021-02" db="EMBL/GenBank/DDBJ databases">
        <authorList>
            <person name="Steward A R."/>
        </authorList>
    </citation>
    <scope>NUCLEOTIDE SEQUENCE</scope>
</reference>
<dbReference type="InterPro" id="IPR029000">
    <property type="entry name" value="Cyclophilin-like_dom_sf"/>
</dbReference>
<gene>
    <name evidence="3" type="ORF">PMACD_LOCUS11522</name>
</gene>
<organism evidence="3 4">
    <name type="scientific">Pieris macdunnoughi</name>
    <dbReference type="NCBI Taxonomy" id="345717"/>
    <lineage>
        <taxon>Eukaryota</taxon>
        <taxon>Metazoa</taxon>
        <taxon>Ecdysozoa</taxon>
        <taxon>Arthropoda</taxon>
        <taxon>Hexapoda</taxon>
        <taxon>Insecta</taxon>
        <taxon>Pterygota</taxon>
        <taxon>Neoptera</taxon>
        <taxon>Endopterygota</taxon>
        <taxon>Lepidoptera</taxon>
        <taxon>Glossata</taxon>
        <taxon>Ditrysia</taxon>
        <taxon>Papilionoidea</taxon>
        <taxon>Pieridae</taxon>
        <taxon>Pierinae</taxon>
        <taxon>Pieris</taxon>
    </lineage>
</organism>
<proteinExistence type="predicted"/>
<comment type="caution">
    <text evidence="3">The sequence shown here is derived from an EMBL/GenBank/DDBJ whole genome shotgun (WGS) entry which is preliminary data.</text>
</comment>
<dbReference type="GO" id="GO:0003755">
    <property type="term" value="F:peptidyl-prolyl cis-trans isomerase activity"/>
    <property type="evidence" value="ECO:0007669"/>
    <property type="project" value="InterPro"/>
</dbReference>
<feature type="domain" description="PPIase cyclophilin-type" evidence="2">
    <location>
        <begin position="173"/>
        <end position="320"/>
    </location>
</feature>
<dbReference type="InterPro" id="IPR002130">
    <property type="entry name" value="Cyclophilin-type_PPIase_dom"/>
</dbReference>
<feature type="region of interest" description="Disordered" evidence="1">
    <location>
        <begin position="668"/>
        <end position="687"/>
    </location>
</feature>
<protein>
    <recommendedName>
        <fullName evidence="2">PPIase cyclophilin-type domain-containing protein</fullName>
    </recommendedName>
</protein>
<dbReference type="Proteomes" id="UP000663880">
    <property type="component" value="Unassembled WGS sequence"/>
</dbReference>
<dbReference type="PANTHER" id="PTHR11071">
    <property type="entry name" value="PEPTIDYL-PROLYL CIS-TRANS ISOMERASE"/>
    <property type="match status" value="1"/>
</dbReference>
<name>A0A821VA06_9NEOP</name>
<feature type="region of interest" description="Disordered" evidence="1">
    <location>
        <begin position="842"/>
        <end position="868"/>
    </location>
</feature>
<dbReference type="CDD" id="cd00317">
    <property type="entry name" value="cyclophilin"/>
    <property type="match status" value="1"/>
</dbReference>
<sequence length="868" mass="99282">MSFYKFNHKGKGVSQHPWERIIKDHYRNKIKHIHNSVHNSKYPKTEKKTPLIDRVKFTIIGDMVTKEFNYCINIAKGLFKYRPAVFEPPVIRGVTTVEWPHVLSDIKRQYGTMAYCLDNSVAIILNDKFLGGEKEFREIIIAKYYYHIILDYYKEGVDQFVKYIRASGRPCAYMHISIDSEHSGTMIFMLYADVVPNTCVNFLRLCQTKRGGYAGTPVHRIVKDGWIQCGGFGLKSTDLECENFIIPHDRRGVLCMANDGRHVDCSTQFFVLLQPAAWMASKYVAFGQLIEGESVLQKLETVPTWYESPMSEILIHKAGILNMECEHIPINKGTNEYIQGHIEDLIALGDTLIEEVLAKTFLEIQFREVAGVAVEGEGEEAVGEEKRNIRATERFIRKKEEIDKQLKSQSLVDPRRPSAAESETIDENNEFDVELYEYESEESSYKHISLVGTVSLVVQPEKPFYIPLTDVLDPEEIESTYDLKKFLKGDYCLESDLEDKLPKKIIAQELSFISDIFKFGEDSEESSVESLESEDEREIRRYLKFNVDRVSFAGDVIKGIARGVGKCNLFEGTRKSELITDEELRRFRIASVDRKSRDMGEKKVSISVPWAVREPSKIKRRQTGFVRMEDLEKIHIIQRLSSHEFDDDDGSPAGSRKVRIAASAVAAQTGSRPMRRPTGFVRPSPLKMSDSDIEVRRQSVLTRLYENVTLDDDDDGPTLKEYRPAGGSQHKNVMLTYSSPNSRIKSDENAREKYLRHSLTAEKESFEEILNLQHGKKFVARKISSDYVKTIDQVEQNTVETSIRSVEFSKSRPSMSVSQYQAKNQEYKKKIKSVSQLKEKLCSKESGMRSSGLRLPGDTPLYSETNVA</sequence>
<dbReference type="GO" id="GO:0005737">
    <property type="term" value="C:cytoplasm"/>
    <property type="evidence" value="ECO:0007669"/>
    <property type="project" value="TreeGrafter"/>
</dbReference>
<evidence type="ECO:0000313" key="4">
    <source>
        <dbReference type="Proteomes" id="UP000663880"/>
    </source>
</evidence>
<dbReference type="AlphaFoldDB" id="A0A821VA06"/>
<dbReference type="PROSITE" id="PS50072">
    <property type="entry name" value="CSA_PPIASE_2"/>
    <property type="match status" value="1"/>
</dbReference>
<dbReference type="Pfam" id="PF00160">
    <property type="entry name" value="Pro_isomerase"/>
    <property type="match status" value="1"/>
</dbReference>
<evidence type="ECO:0000313" key="3">
    <source>
        <dbReference type="EMBL" id="CAF4903873.1"/>
    </source>
</evidence>
<dbReference type="Gene3D" id="2.40.100.10">
    <property type="entry name" value="Cyclophilin-like"/>
    <property type="match status" value="1"/>
</dbReference>
<evidence type="ECO:0000256" key="1">
    <source>
        <dbReference type="SAM" id="MobiDB-lite"/>
    </source>
</evidence>
<dbReference type="SUPFAM" id="SSF50891">
    <property type="entry name" value="Cyclophilin-like"/>
    <property type="match status" value="1"/>
</dbReference>
<dbReference type="PANTHER" id="PTHR11071:SF561">
    <property type="entry name" value="PEPTIDYL-PROLYL CIS-TRANS ISOMERASE D-RELATED"/>
    <property type="match status" value="1"/>
</dbReference>
<keyword evidence="4" id="KW-1185">Reference proteome</keyword>
<dbReference type="OrthoDB" id="408413at2759"/>
<dbReference type="PRINTS" id="PR00153">
    <property type="entry name" value="CSAPPISMRASE"/>
</dbReference>
<dbReference type="EMBL" id="CAJOBZ010000039">
    <property type="protein sequence ID" value="CAF4903873.1"/>
    <property type="molecule type" value="Genomic_DNA"/>
</dbReference>